<dbReference type="Proteomes" id="UP000054166">
    <property type="component" value="Unassembled WGS sequence"/>
</dbReference>
<dbReference type="AlphaFoldDB" id="A0A0C3BDE5"/>
<accession>A0A0C3BDE5</accession>
<sequence>MVLGPYPHHSRLARFDWFLFRSGGIASAGAHERRMGSEGLALAWGGIYIIVSRISSVALET</sequence>
<reference evidence="1 2" key="1">
    <citation type="submission" date="2014-04" db="EMBL/GenBank/DDBJ databases">
        <authorList>
            <consortium name="DOE Joint Genome Institute"/>
            <person name="Kuo A."/>
            <person name="Tarkka M."/>
            <person name="Buscot F."/>
            <person name="Kohler A."/>
            <person name="Nagy L.G."/>
            <person name="Floudas D."/>
            <person name="Copeland A."/>
            <person name="Barry K.W."/>
            <person name="Cichocki N."/>
            <person name="Veneault-Fourrey C."/>
            <person name="LaButti K."/>
            <person name="Lindquist E.A."/>
            <person name="Lipzen A."/>
            <person name="Lundell T."/>
            <person name="Morin E."/>
            <person name="Murat C."/>
            <person name="Sun H."/>
            <person name="Tunlid A."/>
            <person name="Henrissat B."/>
            <person name="Grigoriev I.V."/>
            <person name="Hibbett D.S."/>
            <person name="Martin F."/>
            <person name="Nordberg H.P."/>
            <person name="Cantor M.N."/>
            <person name="Hua S.X."/>
        </authorList>
    </citation>
    <scope>NUCLEOTIDE SEQUENCE [LARGE SCALE GENOMIC DNA]</scope>
    <source>
        <strain evidence="1 2">F 1598</strain>
    </source>
</reference>
<dbReference type="InParanoid" id="A0A0C3BDE5"/>
<keyword evidence="2" id="KW-1185">Reference proteome</keyword>
<proteinExistence type="predicted"/>
<name>A0A0C3BDE5_PILCF</name>
<protein>
    <submittedName>
        <fullName evidence="1">Uncharacterized protein</fullName>
    </submittedName>
</protein>
<evidence type="ECO:0000313" key="2">
    <source>
        <dbReference type="Proteomes" id="UP000054166"/>
    </source>
</evidence>
<dbReference type="HOGENOM" id="CLU_2923459_0_0_1"/>
<evidence type="ECO:0000313" key="1">
    <source>
        <dbReference type="EMBL" id="KIM84348.1"/>
    </source>
</evidence>
<dbReference type="EMBL" id="KN832988">
    <property type="protein sequence ID" value="KIM84348.1"/>
    <property type="molecule type" value="Genomic_DNA"/>
</dbReference>
<reference evidence="2" key="2">
    <citation type="submission" date="2015-01" db="EMBL/GenBank/DDBJ databases">
        <title>Evolutionary Origins and Diversification of the Mycorrhizal Mutualists.</title>
        <authorList>
            <consortium name="DOE Joint Genome Institute"/>
            <consortium name="Mycorrhizal Genomics Consortium"/>
            <person name="Kohler A."/>
            <person name="Kuo A."/>
            <person name="Nagy L.G."/>
            <person name="Floudas D."/>
            <person name="Copeland A."/>
            <person name="Barry K.W."/>
            <person name="Cichocki N."/>
            <person name="Veneault-Fourrey C."/>
            <person name="LaButti K."/>
            <person name="Lindquist E.A."/>
            <person name="Lipzen A."/>
            <person name="Lundell T."/>
            <person name="Morin E."/>
            <person name="Murat C."/>
            <person name="Riley R."/>
            <person name="Ohm R."/>
            <person name="Sun H."/>
            <person name="Tunlid A."/>
            <person name="Henrissat B."/>
            <person name="Grigoriev I.V."/>
            <person name="Hibbett D.S."/>
            <person name="Martin F."/>
        </authorList>
    </citation>
    <scope>NUCLEOTIDE SEQUENCE [LARGE SCALE GENOMIC DNA]</scope>
    <source>
        <strain evidence="2">F 1598</strain>
    </source>
</reference>
<organism evidence="1 2">
    <name type="scientific">Piloderma croceum (strain F 1598)</name>
    <dbReference type="NCBI Taxonomy" id="765440"/>
    <lineage>
        <taxon>Eukaryota</taxon>
        <taxon>Fungi</taxon>
        <taxon>Dikarya</taxon>
        <taxon>Basidiomycota</taxon>
        <taxon>Agaricomycotina</taxon>
        <taxon>Agaricomycetes</taxon>
        <taxon>Agaricomycetidae</taxon>
        <taxon>Atheliales</taxon>
        <taxon>Atheliaceae</taxon>
        <taxon>Piloderma</taxon>
    </lineage>
</organism>
<gene>
    <name evidence="1" type="ORF">PILCRDRAFT_818698</name>
</gene>